<keyword evidence="4" id="KW-0540">Nuclease</keyword>
<evidence type="ECO:0000256" key="2">
    <source>
        <dbReference type="ARBA" id="ARBA00022679"/>
    </source>
</evidence>
<dbReference type="Pfam" id="PF00665">
    <property type="entry name" value="rve"/>
    <property type="match status" value="1"/>
</dbReference>
<keyword evidence="6" id="KW-0255">Endonuclease</keyword>
<evidence type="ECO:0000256" key="9">
    <source>
        <dbReference type="PROSITE-ProRule" id="PRU00450"/>
    </source>
</evidence>
<evidence type="ECO:0000256" key="5">
    <source>
        <dbReference type="ARBA" id="ARBA00022723"/>
    </source>
</evidence>
<protein>
    <recommendedName>
        <fullName evidence="1">RNA-directed DNA polymerase</fullName>
        <ecNumber evidence="1">2.7.7.49</ecNumber>
    </recommendedName>
</protein>
<evidence type="ECO:0000256" key="4">
    <source>
        <dbReference type="ARBA" id="ARBA00022722"/>
    </source>
</evidence>
<organism evidence="13 14">
    <name type="scientific">Buceros rhinoceros silvestris</name>
    <dbReference type="NCBI Taxonomy" id="175836"/>
    <lineage>
        <taxon>Eukaryota</taxon>
        <taxon>Metazoa</taxon>
        <taxon>Chordata</taxon>
        <taxon>Craniata</taxon>
        <taxon>Vertebrata</taxon>
        <taxon>Euteleostomi</taxon>
        <taxon>Archelosauria</taxon>
        <taxon>Archosauria</taxon>
        <taxon>Dinosauria</taxon>
        <taxon>Saurischia</taxon>
        <taxon>Theropoda</taxon>
        <taxon>Coelurosauria</taxon>
        <taxon>Aves</taxon>
        <taxon>Neognathae</taxon>
        <taxon>Neoaves</taxon>
        <taxon>Telluraves</taxon>
        <taxon>Coraciimorphae</taxon>
        <taxon>Bucerotiformes</taxon>
        <taxon>Bucerotidae</taxon>
        <taxon>Buceros</taxon>
    </lineage>
</organism>
<dbReference type="PROSITE" id="PS50994">
    <property type="entry name" value="INTEGRASE"/>
    <property type="match status" value="1"/>
</dbReference>
<proteinExistence type="predicted"/>
<dbReference type="PROSITE" id="PS50876">
    <property type="entry name" value="ZF_INTEGRASE"/>
    <property type="match status" value="1"/>
</dbReference>
<dbReference type="PROSITE" id="PS50879">
    <property type="entry name" value="RNASE_H_1"/>
    <property type="match status" value="1"/>
</dbReference>
<evidence type="ECO:0000256" key="8">
    <source>
        <dbReference type="ARBA" id="ARBA00022918"/>
    </source>
</evidence>
<gene>
    <name evidence="13" type="ORF">N320_00198</name>
</gene>
<feature type="domain" description="Integrase catalytic" evidence="12">
    <location>
        <begin position="148"/>
        <end position="270"/>
    </location>
</feature>
<dbReference type="GO" id="GO:0004523">
    <property type="term" value="F:RNA-DNA hybrid ribonuclease activity"/>
    <property type="evidence" value="ECO:0007669"/>
    <property type="project" value="InterPro"/>
</dbReference>
<dbReference type="InterPro" id="IPR012337">
    <property type="entry name" value="RNaseH-like_sf"/>
</dbReference>
<feature type="non-terminal residue" evidence="13">
    <location>
        <position position="270"/>
    </location>
</feature>
<evidence type="ECO:0000256" key="7">
    <source>
        <dbReference type="ARBA" id="ARBA00022801"/>
    </source>
</evidence>
<dbReference type="EMBL" id="KL532642">
    <property type="protein sequence ID" value="KFO93320.1"/>
    <property type="molecule type" value="Genomic_DNA"/>
</dbReference>
<feature type="non-terminal residue" evidence="13">
    <location>
        <position position="1"/>
    </location>
</feature>
<dbReference type="InterPro" id="IPR002156">
    <property type="entry name" value="RNaseH_domain"/>
</dbReference>
<keyword evidence="3" id="KW-0548">Nucleotidyltransferase</keyword>
<keyword evidence="2" id="KW-0808">Transferase</keyword>
<dbReference type="GO" id="GO:0008270">
    <property type="term" value="F:zinc ion binding"/>
    <property type="evidence" value="ECO:0007669"/>
    <property type="project" value="UniProtKB-KW"/>
</dbReference>
<dbReference type="PANTHER" id="PTHR41694:SF3">
    <property type="entry name" value="RNA-DIRECTED DNA POLYMERASE-RELATED"/>
    <property type="match status" value="1"/>
</dbReference>
<reference evidence="13 14" key="1">
    <citation type="submission" date="2014-04" db="EMBL/GenBank/DDBJ databases">
        <title>Genome evolution of avian class.</title>
        <authorList>
            <person name="Zhang G."/>
            <person name="Li C."/>
        </authorList>
    </citation>
    <scope>NUCLEOTIDE SEQUENCE [LARGE SCALE GENOMIC DNA]</scope>
    <source>
        <strain evidence="13">BGI_N320</strain>
    </source>
</reference>
<dbReference type="Pfam" id="PF02022">
    <property type="entry name" value="Integrase_Zn"/>
    <property type="match status" value="1"/>
</dbReference>
<dbReference type="PANTHER" id="PTHR41694">
    <property type="entry name" value="ENDOGENOUS RETROVIRUS GROUP K MEMBER POL PROTEIN"/>
    <property type="match status" value="1"/>
</dbReference>
<dbReference type="SUPFAM" id="SSF53098">
    <property type="entry name" value="Ribonuclease H-like"/>
    <property type="match status" value="2"/>
</dbReference>
<evidence type="ECO:0000259" key="12">
    <source>
        <dbReference type="PROSITE" id="PS50994"/>
    </source>
</evidence>
<keyword evidence="9" id="KW-0863">Zinc-finger</keyword>
<evidence type="ECO:0000313" key="14">
    <source>
        <dbReference type="Proteomes" id="UP000054064"/>
    </source>
</evidence>
<evidence type="ECO:0000313" key="13">
    <source>
        <dbReference type="EMBL" id="KFO93320.1"/>
    </source>
</evidence>
<dbReference type="GO" id="GO:0003964">
    <property type="term" value="F:RNA-directed DNA polymerase activity"/>
    <property type="evidence" value="ECO:0007669"/>
    <property type="project" value="UniProtKB-KW"/>
</dbReference>
<keyword evidence="8" id="KW-0695">RNA-directed DNA polymerase</keyword>
<dbReference type="InterPro" id="IPR017856">
    <property type="entry name" value="Integrase-like_N"/>
</dbReference>
<evidence type="ECO:0000256" key="1">
    <source>
        <dbReference type="ARBA" id="ARBA00012493"/>
    </source>
</evidence>
<dbReference type="GO" id="GO:0035613">
    <property type="term" value="F:RNA stem-loop binding"/>
    <property type="evidence" value="ECO:0007669"/>
    <property type="project" value="TreeGrafter"/>
</dbReference>
<evidence type="ECO:0000259" key="11">
    <source>
        <dbReference type="PROSITE" id="PS50879"/>
    </source>
</evidence>
<sequence>ELRAMLMVFQYFSEPINIVTDSAYVAGSISHLDKAALGQVNSENLFGILKLLWVTIQHCRQPYYIMHIRSHANLPGFIVEGSARANAAVAAVVMGPAPNLYQQAIESHKFFHQGSRALKRQFHLSHAMARAVIAACPDCQGEHVPQYRGVNPRGLQALQIWQTDVTHVSEFGRLKYVRVSIDTSSSVIVAAAHMGETAKDAIRHWQRAFSVAGVPHSIKTDNGPAYVSRKVATLLQQWCITHVTGILNSPTGQGIVEHAHRTLKQVLERQ</sequence>
<feature type="domain" description="RNase H type-1" evidence="11">
    <location>
        <begin position="1"/>
        <end position="94"/>
    </location>
</feature>
<dbReference type="Proteomes" id="UP000054064">
    <property type="component" value="Unassembled WGS sequence"/>
</dbReference>
<dbReference type="InterPro" id="IPR036397">
    <property type="entry name" value="RNaseH_sf"/>
</dbReference>
<dbReference type="AlphaFoldDB" id="A0A091HF07"/>
<feature type="domain" description="Integrase-type" evidence="10">
    <location>
        <begin position="99"/>
        <end position="140"/>
    </location>
</feature>
<dbReference type="InterPro" id="IPR003308">
    <property type="entry name" value="Integrase_Zn-bd_dom_N"/>
</dbReference>
<keyword evidence="7" id="KW-0378">Hydrolase</keyword>
<keyword evidence="9" id="KW-0862">Zinc</keyword>
<evidence type="ECO:0000259" key="10">
    <source>
        <dbReference type="PROSITE" id="PS50876"/>
    </source>
</evidence>
<evidence type="ECO:0000256" key="3">
    <source>
        <dbReference type="ARBA" id="ARBA00022695"/>
    </source>
</evidence>
<name>A0A091HF07_BUCRH</name>
<dbReference type="Gene3D" id="1.10.10.200">
    <property type="match status" value="1"/>
</dbReference>
<dbReference type="InterPro" id="IPR001584">
    <property type="entry name" value="Integrase_cat-core"/>
</dbReference>
<dbReference type="GO" id="GO:0015074">
    <property type="term" value="P:DNA integration"/>
    <property type="evidence" value="ECO:0007669"/>
    <property type="project" value="InterPro"/>
</dbReference>
<dbReference type="SUPFAM" id="SSF46919">
    <property type="entry name" value="N-terminal Zn binding domain of HIV integrase"/>
    <property type="match status" value="1"/>
</dbReference>
<keyword evidence="5" id="KW-0479">Metal-binding</keyword>
<dbReference type="EC" id="2.7.7.49" evidence="1"/>
<evidence type="ECO:0000256" key="6">
    <source>
        <dbReference type="ARBA" id="ARBA00022759"/>
    </source>
</evidence>
<keyword evidence="14" id="KW-1185">Reference proteome</keyword>
<dbReference type="Gene3D" id="3.30.420.10">
    <property type="entry name" value="Ribonuclease H-like superfamily/Ribonuclease H"/>
    <property type="match status" value="2"/>
</dbReference>
<accession>A0A091HF07</accession>